<feature type="domain" description="AB hydrolase-1" evidence="3">
    <location>
        <begin position="41"/>
        <end position="280"/>
    </location>
</feature>
<keyword evidence="2" id="KW-0378">Hydrolase</keyword>
<dbReference type="RefSeq" id="WP_237443314.1">
    <property type="nucleotide sequence ID" value="NZ_CAKLPX010000001.1"/>
</dbReference>
<organism evidence="4 5">
    <name type="scientific">Sinobacterium norvegicum</name>
    <dbReference type="NCBI Taxonomy" id="1641715"/>
    <lineage>
        <taxon>Bacteria</taxon>
        <taxon>Pseudomonadati</taxon>
        <taxon>Pseudomonadota</taxon>
        <taxon>Gammaproteobacteria</taxon>
        <taxon>Cellvibrionales</taxon>
        <taxon>Spongiibacteraceae</taxon>
        <taxon>Sinobacterium</taxon>
    </lineage>
</organism>
<dbReference type="Proteomes" id="UP000838100">
    <property type="component" value="Unassembled WGS sequence"/>
</dbReference>
<evidence type="ECO:0000259" key="3">
    <source>
        <dbReference type="Pfam" id="PF00561"/>
    </source>
</evidence>
<dbReference type="EMBL" id="CAKLPX010000001">
    <property type="protein sequence ID" value="CAH0990635.1"/>
    <property type="molecule type" value="Genomic_DNA"/>
</dbReference>
<sequence length="294" mass="32509">MPNNDIDSFSTIANLVEEGEFEHCGQNIVYQRWGDGTGRRVIALHGWLDNAASFEIIAPMLHDIDLVVLDQIGHGYSDHRTAPAAYNIWDDLLDVLALADHLEWQGFSLLGHSRGAMISWLLAATQPERIEQLIAIDGLIPLAAKPEDAAQQLANHLNDSRGIATKRIPSYNNLADMIAARCKATGFSAAASVRIVKRGHKRDDDGLYRWRNDPRLMMASAFKLTAQHIESISEAIRCPVFVIIAKQGMGSVDDYLAVFSHIEHVDHVVIDGGHHCHMEEQASEVAALIQKNVV</sequence>
<protein>
    <submittedName>
        <fullName evidence="4">2-succinyl-6-hydroxy-2, 4-cyclohexadiene-1-carboxylate synthase</fullName>
        <ecNumber evidence="4">4.2.99.20</ecNumber>
    </submittedName>
</protein>
<dbReference type="PANTHER" id="PTHR43798:SF14">
    <property type="entry name" value="SERINE HYDROLASE-LIKE PROTEIN DDB_G0286239"/>
    <property type="match status" value="1"/>
</dbReference>
<comment type="similarity">
    <text evidence="1">Belongs to the AB hydrolase superfamily.</text>
</comment>
<dbReference type="Pfam" id="PF00561">
    <property type="entry name" value="Abhydrolase_1"/>
    <property type="match status" value="1"/>
</dbReference>
<evidence type="ECO:0000256" key="1">
    <source>
        <dbReference type="ARBA" id="ARBA00008645"/>
    </source>
</evidence>
<evidence type="ECO:0000256" key="2">
    <source>
        <dbReference type="ARBA" id="ARBA00022801"/>
    </source>
</evidence>
<evidence type="ECO:0000313" key="4">
    <source>
        <dbReference type="EMBL" id="CAH0990635.1"/>
    </source>
</evidence>
<dbReference type="InterPro" id="IPR050266">
    <property type="entry name" value="AB_hydrolase_sf"/>
</dbReference>
<accession>A0ABN8EDW8</accession>
<dbReference type="InterPro" id="IPR029058">
    <property type="entry name" value="AB_hydrolase_fold"/>
</dbReference>
<reference evidence="4" key="1">
    <citation type="submission" date="2021-12" db="EMBL/GenBank/DDBJ databases">
        <authorList>
            <person name="Rodrigo-Torres L."/>
            <person name="Arahal R. D."/>
            <person name="Lucena T."/>
        </authorList>
    </citation>
    <scope>NUCLEOTIDE SEQUENCE</scope>
    <source>
        <strain evidence="4">CECT 8267</strain>
    </source>
</reference>
<gene>
    <name evidence="4" type="primary">menH_2</name>
    <name evidence="4" type="ORF">SIN8267_00729</name>
</gene>
<keyword evidence="5" id="KW-1185">Reference proteome</keyword>
<dbReference type="InterPro" id="IPR000073">
    <property type="entry name" value="AB_hydrolase_1"/>
</dbReference>
<dbReference type="GO" id="GO:0070205">
    <property type="term" value="F:2-succinyl-6-hydroxy-2,4-cyclohexadiene-1-carboxylate synthase activity"/>
    <property type="evidence" value="ECO:0007669"/>
    <property type="project" value="UniProtKB-EC"/>
</dbReference>
<dbReference type="Gene3D" id="3.40.50.1820">
    <property type="entry name" value="alpha/beta hydrolase"/>
    <property type="match status" value="1"/>
</dbReference>
<keyword evidence="4" id="KW-0456">Lyase</keyword>
<dbReference type="SUPFAM" id="SSF53474">
    <property type="entry name" value="alpha/beta-Hydrolases"/>
    <property type="match status" value="1"/>
</dbReference>
<comment type="caution">
    <text evidence="4">The sequence shown here is derived from an EMBL/GenBank/DDBJ whole genome shotgun (WGS) entry which is preliminary data.</text>
</comment>
<dbReference type="PANTHER" id="PTHR43798">
    <property type="entry name" value="MONOACYLGLYCEROL LIPASE"/>
    <property type="match status" value="1"/>
</dbReference>
<dbReference type="EC" id="4.2.99.20" evidence="4"/>
<evidence type="ECO:0000313" key="5">
    <source>
        <dbReference type="Proteomes" id="UP000838100"/>
    </source>
</evidence>
<name>A0ABN8EDW8_9GAMM</name>
<proteinExistence type="inferred from homology"/>